<dbReference type="GO" id="GO:0005634">
    <property type="term" value="C:nucleus"/>
    <property type="evidence" value="ECO:0007669"/>
    <property type="project" value="TreeGrafter"/>
</dbReference>
<dbReference type="PROSITE" id="PS00107">
    <property type="entry name" value="PROTEIN_KINASE_ATP"/>
    <property type="match status" value="1"/>
</dbReference>
<accession>A0A1R2BQ93</accession>
<dbReference type="GO" id="GO:0004674">
    <property type="term" value="F:protein serine/threonine kinase activity"/>
    <property type="evidence" value="ECO:0007669"/>
    <property type="project" value="UniProtKB-KW"/>
</dbReference>
<sequence>MENRSPSRMITKTFRNSLSGQKNPTKENDTKKSPGLSLKFIKKHNQGNSPLLTDISPMIPIPLSRNSLTPRPPLGNADKKIQNLSTPKVFKLITTKDNKFSSGYNTSRNFIENPIEIEDYDFIQKGLLGKYTNKFKKISIQILGQGIFSIVRKAICLKTGAIVVIKSYDKAKCKIHAQHINISQEIEIMQKISHKNIVRFIDSFETEKDMHIIIEYISGISLYSFLKKHVGTRLPEKEAKDIFEQIFSAVEYLHDKNISHGDLKLENILITSSNIVKIIDFGFSSYNDTKKSVFCGTSSYLSPEIVQMTEYFPGPSDIWALGVIFFTLLTGTYPFKASSDAELYKKILKAHIKVPEFMSNEASHLLYRMLRSEPKSRPSIKSLIKDPWFFSDSFNEKDSESRLSLSNSLIKDNILLNKPNDNLVEKAKNTCKISFKRLITIEKHNNFTS</sequence>
<evidence type="ECO:0000313" key="12">
    <source>
        <dbReference type="Proteomes" id="UP000187209"/>
    </source>
</evidence>
<comment type="caution">
    <text evidence="11">The sequence shown here is derived from an EMBL/GenBank/DDBJ whole genome shotgun (WGS) entry which is preliminary data.</text>
</comment>
<evidence type="ECO:0000256" key="3">
    <source>
        <dbReference type="ARBA" id="ARBA00022679"/>
    </source>
</evidence>
<evidence type="ECO:0000256" key="7">
    <source>
        <dbReference type="PROSITE-ProRule" id="PRU10141"/>
    </source>
</evidence>
<dbReference type="OrthoDB" id="449424at2759"/>
<comment type="subunit">
    <text evidence="1">Monomer.</text>
</comment>
<organism evidence="11 12">
    <name type="scientific">Stentor coeruleus</name>
    <dbReference type="NCBI Taxonomy" id="5963"/>
    <lineage>
        <taxon>Eukaryota</taxon>
        <taxon>Sar</taxon>
        <taxon>Alveolata</taxon>
        <taxon>Ciliophora</taxon>
        <taxon>Postciliodesmatophora</taxon>
        <taxon>Heterotrichea</taxon>
        <taxon>Heterotrichida</taxon>
        <taxon>Stentoridae</taxon>
        <taxon>Stentor</taxon>
    </lineage>
</organism>
<reference evidence="11 12" key="1">
    <citation type="submission" date="2016-11" db="EMBL/GenBank/DDBJ databases">
        <title>The macronuclear genome of Stentor coeruleus: a giant cell with tiny introns.</title>
        <authorList>
            <person name="Slabodnick M."/>
            <person name="Ruby J.G."/>
            <person name="Reiff S.B."/>
            <person name="Swart E.C."/>
            <person name="Gosai S."/>
            <person name="Prabakaran S."/>
            <person name="Witkowska E."/>
            <person name="Larue G.E."/>
            <person name="Fisher S."/>
            <person name="Freeman R.M."/>
            <person name="Gunawardena J."/>
            <person name="Chu W."/>
            <person name="Stover N.A."/>
            <person name="Gregory B.D."/>
            <person name="Nowacki M."/>
            <person name="Derisi J."/>
            <person name="Roy S.W."/>
            <person name="Marshall W.F."/>
            <person name="Sood P."/>
        </authorList>
    </citation>
    <scope>NUCLEOTIDE SEQUENCE [LARGE SCALE GENOMIC DNA]</scope>
    <source>
        <strain evidence="11">WM001</strain>
    </source>
</reference>
<feature type="compositionally biased region" description="Polar residues" evidence="9">
    <location>
        <begin position="1"/>
        <end position="23"/>
    </location>
</feature>
<feature type="region of interest" description="Disordered" evidence="9">
    <location>
        <begin position="1"/>
        <end position="35"/>
    </location>
</feature>
<dbReference type="SMART" id="SM00220">
    <property type="entry name" value="S_TKc"/>
    <property type="match status" value="1"/>
</dbReference>
<evidence type="ECO:0000313" key="11">
    <source>
        <dbReference type="EMBL" id="OMJ78931.1"/>
    </source>
</evidence>
<dbReference type="PANTHER" id="PTHR24345">
    <property type="entry name" value="SERINE/THREONINE-PROTEIN KINASE PLK"/>
    <property type="match status" value="1"/>
</dbReference>
<keyword evidence="5" id="KW-0418">Kinase</keyword>
<name>A0A1R2BQ93_9CILI</name>
<evidence type="ECO:0000256" key="9">
    <source>
        <dbReference type="SAM" id="MobiDB-lite"/>
    </source>
</evidence>
<evidence type="ECO:0000256" key="6">
    <source>
        <dbReference type="ARBA" id="ARBA00022840"/>
    </source>
</evidence>
<feature type="domain" description="Protein kinase" evidence="10">
    <location>
        <begin position="137"/>
        <end position="389"/>
    </location>
</feature>
<evidence type="ECO:0000259" key="10">
    <source>
        <dbReference type="PROSITE" id="PS50011"/>
    </source>
</evidence>
<dbReference type="EMBL" id="MPUH01000496">
    <property type="protein sequence ID" value="OMJ78931.1"/>
    <property type="molecule type" value="Genomic_DNA"/>
</dbReference>
<evidence type="ECO:0000256" key="5">
    <source>
        <dbReference type="ARBA" id="ARBA00022777"/>
    </source>
</evidence>
<keyword evidence="3" id="KW-0808">Transferase</keyword>
<dbReference type="InterPro" id="IPR017441">
    <property type="entry name" value="Protein_kinase_ATP_BS"/>
</dbReference>
<protein>
    <recommendedName>
        <fullName evidence="10">Protein kinase domain-containing protein</fullName>
    </recommendedName>
</protein>
<evidence type="ECO:0000256" key="1">
    <source>
        <dbReference type="ARBA" id="ARBA00011245"/>
    </source>
</evidence>
<gene>
    <name evidence="11" type="ORF">SteCoe_21151</name>
</gene>
<dbReference type="AlphaFoldDB" id="A0A1R2BQ93"/>
<keyword evidence="6 7" id="KW-0067">ATP-binding</keyword>
<evidence type="ECO:0000256" key="8">
    <source>
        <dbReference type="RuleBase" id="RU000304"/>
    </source>
</evidence>
<dbReference type="PROSITE" id="PS00108">
    <property type="entry name" value="PROTEIN_KINASE_ST"/>
    <property type="match status" value="1"/>
</dbReference>
<dbReference type="Pfam" id="PF00069">
    <property type="entry name" value="Pkinase"/>
    <property type="match status" value="1"/>
</dbReference>
<dbReference type="InterPro" id="IPR008271">
    <property type="entry name" value="Ser/Thr_kinase_AS"/>
</dbReference>
<dbReference type="PROSITE" id="PS50011">
    <property type="entry name" value="PROTEIN_KINASE_DOM"/>
    <property type="match status" value="1"/>
</dbReference>
<keyword evidence="12" id="KW-1185">Reference proteome</keyword>
<dbReference type="InterPro" id="IPR000719">
    <property type="entry name" value="Prot_kinase_dom"/>
</dbReference>
<evidence type="ECO:0000256" key="2">
    <source>
        <dbReference type="ARBA" id="ARBA00022527"/>
    </source>
</evidence>
<dbReference type="FunFam" id="1.10.510.10:FF:000571">
    <property type="entry name" value="Maternal embryonic leucine zipper kinase"/>
    <property type="match status" value="1"/>
</dbReference>
<dbReference type="Gene3D" id="1.10.510.10">
    <property type="entry name" value="Transferase(Phosphotransferase) domain 1"/>
    <property type="match status" value="1"/>
</dbReference>
<keyword evidence="2 8" id="KW-0723">Serine/threonine-protein kinase</keyword>
<comment type="similarity">
    <text evidence="8">Belongs to the protein kinase superfamily.</text>
</comment>
<dbReference type="SUPFAM" id="SSF56112">
    <property type="entry name" value="Protein kinase-like (PK-like)"/>
    <property type="match status" value="1"/>
</dbReference>
<dbReference type="GO" id="GO:0005524">
    <property type="term" value="F:ATP binding"/>
    <property type="evidence" value="ECO:0007669"/>
    <property type="project" value="UniProtKB-UniRule"/>
</dbReference>
<dbReference type="Proteomes" id="UP000187209">
    <property type="component" value="Unassembled WGS sequence"/>
</dbReference>
<dbReference type="PANTHER" id="PTHR24345:SF0">
    <property type="entry name" value="CELL CYCLE SERINE_THREONINE-PROTEIN KINASE CDC5_MSD2"/>
    <property type="match status" value="1"/>
</dbReference>
<feature type="binding site" evidence="7">
    <location>
        <position position="166"/>
    </location>
    <ligand>
        <name>ATP</name>
        <dbReference type="ChEBI" id="CHEBI:30616"/>
    </ligand>
</feature>
<evidence type="ECO:0000256" key="4">
    <source>
        <dbReference type="ARBA" id="ARBA00022741"/>
    </source>
</evidence>
<dbReference type="InterPro" id="IPR011009">
    <property type="entry name" value="Kinase-like_dom_sf"/>
</dbReference>
<keyword evidence="4 7" id="KW-0547">Nucleotide-binding</keyword>
<proteinExistence type="inferred from homology"/>